<dbReference type="SUPFAM" id="SSF51395">
    <property type="entry name" value="FMN-linked oxidoreductases"/>
    <property type="match status" value="1"/>
</dbReference>
<dbReference type="GO" id="GO:0006207">
    <property type="term" value="P:'de novo' pyrimidine nucleobase biosynthetic process"/>
    <property type="evidence" value="ECO:0007669"/>
    <property type="project" value="UniProtKB-UniRule"/>
</dbReference>
<evidence type="ECO:0000313" key="14">
    <source>
        <dbReference type="Proteomes" id="UP000281647"/>
    </source>
</evidence>
<keyword evidence="8 11" id="KW-0560">Oxidoreductase</keyword>
<sequence>MTLLDHLGRNLLFALDPETAHGVSIRALKCGLAQTRKAHPDQRLQVRLCGLDFPNPLGMAAGYDKNAEVPDALLALGFGFAEVGTVTPLPQLGNPKPRIFRLTADEAVINRLGFNNEGHARCEQRLASRLGRPGIVGINIGANKDSADRIGDYELGVKRFSRYASYLTVNISSPNTPGLRDMQARANLAELLSRVVAARDEAVTGPGRKPPLFLKIAPDLHQTDLEDIAAEIQDKAIEGVIVSNTTISRPALKSAVNTAETGGLSGKPLFQRSTVALAKMRKLLGPDHAIVGVGGVDSTETVLEKIRAGADLVQLYTGMIYAGPALPGRIVSGLTRFLDSQGLSSLRAIRDTRLDHWAAQPLD</sequence>
<keyword evidence="14" id="KW-1185">Reference proteome</keyword>
<feature type="binding site" evidence="11">
    <location>
        <begin position="61"/>
        <end position="65"/>
    </location>
    <ligand>
        <name>FMN</name>
        <dbReference type="ChEBI" id="CHEBI:58210"/>
    </ligand>
</feature>
<dbReference type="GO" id="GO:0005737">
    <property type="term" value="C:cytoplasm"/>
    <property type="evidence" value="ECO:0007669"/>
    <property type="project" value="InterPro"/>
</dbReference>
<feature type="binding site" evidence="11">
    <location>
        <position position="266"/>
    </location>
    <ligand>
        <name>FMN</name>
        <dbReference type="ChEBI" id="CHEBI:58210"/>
    </ligand>
</feature>
<dbReference type="InterPro" id="IPR005720">
    <property type="entry name" value="Dihydroorotate_DH_cat"/>
</dbReference>
<dbReference type="PANTHER" id="PTHR48109">
    <property type="entry name" value="DIHYDROOROTATE DEHYDROGENASE (QUINONE), MITOCHONDRIAL-RELATED"/>
    <property type="match status" value="1"/>
</dbReference>
<feature type="binding site" evidence="11">
    <location>
        <position position="139"/>
    </location>
    <ligand>
        <name>FMN</name>
        <dbReference type="ChEBI" id="CHEBI:58210"/>
    </ligand>
</feature>
<reference evidence="13 14" key="1">
    <citation type="submission" date="2018-11" db="EMBL/GenBank/DDBJ databases">
        <title>Pseudaminobacter arsenicus sp. nov., an arsenic-resistant bacterium isolated from arsenic-rich aquifers.</title>
        <authorList>
            <person name="Mu Y."/>
        </authorList>
    </citation>
    <scope>NUCLEOTIDE SEQUENCE [LARGE SCALE GENOMIC DNA]</scope>
    <source>
        <strain evidence="13 14">CB3</strain>
    </source>
</reference>
<keyword evidence="5 11" id="KW-0285">Flavoprotein</keyword>
<dbReference type="PROSITE" id="PS00911">
    <property type="entry name" value="DHODEHASE_1"/>
    <property type="match status" value="1"/>
</dbReference>
<feature type="binding site" evidence="11">
    <location>
        <position position="243"/>
    </location>
    <ligand>
        <name>FMN</name>
        <dbReference type="ChEBI" id="CHEBI:58210"/>
    </ligand>
</feature>
<comment type="similarity">
    <text evidence="4 11">Belongs to the dihydroorotate dehydrogenase family. Type 2 subfamily.</text>
</comment>
<dbReference type="InterPro" id="IPR005719">
    <property type="entry name" value="Dihydroorotate_DH_2"/>
</dbReference>
<dbReference type="PANTHER" id="PTHR48109:SF4">
    <property type="entry name" value="DIHYDROOROTATE DEHYDROGENASE (QUINONE), MITOCHONDRIAL"/>
    <property type="match status" value="1"/>
</dbReference>
<evidence type="ECO:0000256" key="3">
    <source>
        <dbReference type="ARBA" id="ARBA00005161"/>
    </source>
</evidence>
<protein>
    <recommendedName>
        <fullName evidence="11">Dihydroorotate dehydrogenase (quinone)</fullName>
        <ecNumber evidence="11">1.3.5.2</ecNumber>
    </recommendedName>
    <alternativeName>
        <fullName evidence="11">DHOdehase</fullName>
        <shortName evidence="11">DHOD</shortName>
        <shortName evidence="11">DHODase</shortName>
    </alternativeName>
    <alternativeName>
        <fullName evidence="11">Dihydroorotate oxidase</fullName>
    </alternativeName>
</protein>
<feature type="binding site" evidence="11">
    <location>
        <position position="295"/>
    </location>
    <ligand>
        <name>FMN</name>
        <dbReference type="ChEBI" id="CHEBI:58210"/>
    </ligand>
</feature>
<organism evidence="13 14">
    <name type="scientific">Borborobacter arsenicus</name>
    <dbReference type="NCBI Taxonomy" id="1851146"/>
    <lineage>
        <taxon>Bacteria</taxon>
        <taxon>Pseudomonadati</taxon>
        <taxon>Pseudomonadota</taxon>
        <taxon>Alphaproteobacteria</taxon>
        <taxon>Hyphomicrobiales</taxon>
        <taxon>Phyllobacteriaceae</taxon>
        <taxon>Borborobacter</taxon>
    </lineage>
</organism>
<evidence type="ECO:0000313" key="13">
    <source>
        <dbReference type="EMBL" id="RUM98916.1"/>
    </source>
</evidence>
<dbReference type="NCBIfam" id="NF003645">
    <property type="entry name" value="PRK05286.1-2"/>
    <property type="match status" value="1"/>
</dbReference>
<feature type="domain" description="Dihydroorotate dehydrogenase catalytic" evidence="12">
    <location>
        <begin position="44"/>
        <end position="338"/>
    </location>
</feature>
<evidence type="ECO:0000256" key="10">
    <source>
        <dbReference type="ARBA" id="ARBA00048639"/>
    </source>
</evidence>
<dbReference type="InterPro" id="IPR050074">
    <property type="entry name" value="DHO_dehydrogenase"/>
</dbReference>
<evidence type="ECO:0000256" key="6">
    <source>
        <dbReference type="ARBA" id="ARBA00022643"/>
    </source>
</evidence>
<name>A0A432V9X5_9HYPH</name>
<feature type="binding site" evidence="11">
    <location>
        <position position="170"/>
    </location>
    <ligand>
        <name>FMN</name>
        <dbReference type="ChEBI" id="CHEBI:58210"/>
    </ligand>
</feature>
<evidence type="ECO:0000256" key="7">
    <source>
        <dbReference type="ARBA" id="ARBA00022975"/>
    </source>
</evidence>
<comment type="subcellular location">
    <subcellularLocation>
        <location evidence="11">Cell membrane</location>
        <topology evidence="11">Peripheral membrane protein</topology>
    </subcellularLocation>
    <subcellularLocation>
        <location evidence="2">Membrane</location>
    </subcellularLocation>
</comment>
<dbReference type="HAMAP" id="MF_00225">
    <property type="entry name" value="DHO_dh_type2"/>
    <property type="match status" value="1"/>
</dbReference>
<dbReference type="EC" id="1.3.5.2" evidence="11"/>
<evidence type="ECO:0000256" key="4">
    <source>
        <dbReference type="ARBA" id="ARBA00005359"/>
    </source>
</evidence>
<dbReference type="Proteomes" id="UP000281647">
    <property type="component" value="Unassembled WGS sequence"/>
</dbReference>
<dbReference type="Pfam" id="PF01180">
    <property type="entry name" value="DHO_dh"/>
    <property type="match status" value="1"/>
</dbReference>
<keyword evidence="7 11" id="KW-0665">Pyrimidine biosynthesis</keyword>
<dbReference type="GO" id="GO:0005886">
    <property type="term" value="C:plasma membrane"/>
    <property type="evidence" value="ECO:0007669"/>
    <property type="project" value="UniProtKB-SubCell"/>
</dbReference>
<dbReference type="NCBIfam" id="TIGR01036">
    <property type="entry name" value="pyrD_sub2"/>
    <property type="match status" value="1"/>
</dbReference>
<evidence type="ECO:0000256" key="9">
    <source>
        <dbReference type="ARBA" id="ARBA00023136"/>
    </source>
</evidence>
<dbReference type="UniPathway" id="UPA00070">
    <property type="reaction ID" value="UER00946"/>
</dbReference>
<dbReference type="RefSeq" id="WP_128624419.1">
    <property type="nucleotide sequence ID" value="NZ_ML133508.1"/>
</dbReference>
<dbReference type="EMBL" id="RKST01000003">
    <property type="protein sequence ID" value="RUM98916.1"/>
    <property type="molecule type" value="Genomic_DNA"/>
</dbReference>
<feature type="binding site" evidence="11">
    <location>
        <position position="65"/>
    </location>
    <ligand>
        <name>substrate</name>
    </ligand>
</feature>
<dbReference type="InterPro" id="IPR001295">
    <property type="entry name" value="Dihydroorotate_DH_CS"/>
</dbReference>
<accession>A0A432V9X5</accession>
<keyword evidence="6 11" id="KW-0288">FMN</keyword>
<dbReference type="PROSITE" id="PS00912">
    <property type="entry name" value="DHODEHASE_2"/>
    <property type="match status" value="1"/>
</dbReference>
<feature type="active site" description="Nucleophile" evidence="11">
    <location>
        <position position="173"/>
    </location>
</feature>
<dbReference type="AlphaFoldDB" id="A0A432V9X5"/>
<feature type="binding site" evidence="11">
    <location>
        <begin position="244"/>
        <end position="245"/>
    </location>
    <ligand>
        <name>substrate</name>
    </ligand>
</feature>
<evidence type="ECO:0000259" key="12">
    <source>
        <dbReference type="Pfam" id="PF01180"/>
    </source>
</evidence>
<dbReference type="OrthoDB" id="9802377at2"/>
<evidence type="ECO:0000256" key="11">
    <source>
        <dbReference type="HAMAP-Rule" id="MF_00225"/>
    </source>
</evidence>
<evidence type="ECO:0000256" key="8">
    <source>
        <dbReference type="ARBA" id="ARBA00023002"/>
    </source>
</evidence>
<dbReference type="Gene3D" id="3.20.20.70">
    <property type="entry name" value="Aldolase class I"/>
    <property type="match status" value="1"/>
</dbReference>
<comment type="cofactor">
    <cofactor evidence="11">
        <name>FMN</name>
        <dbReference type="ChEBI" id="CHEBI:58210"/>
    </cofactor>
    <text evidence="11">Binds 1 FMN per subunit.</text>
</comment>
<comment type="function">
    <text evidence="1 11">Catalyzes the conversion of dihydroorotate to orotate with quinone as electron acceptor.</text>
</comment>
<dbReference type="InterPro" id="IPR013785">
    <property type="entry name" value="Aldolase_TIM"/>
</dbReference>
<gene>
    <name evidence="11" type="primary">pyrD</name>
    <name evidence="13" type="ORF">EET67_04525</name>
</gene>
<feature type="binding site" evidence="11">
    <location>
        <position position="170"/>
    </location>
    <ligand>
        <name>substrate</name>
    </ligand>
</feature>
<dbReference type="NCBIfam" id="NF003652">
    <property type="entry name" value="PRK05286.2-5"/>
    <property type="match status" value="1"/>
</dbReference>
<feature type="binding site" evidence="11">
    <location>
        <position position="175"/>
    </location>
    <ligand>
        <name>substrate</name>
    </ligand>
</feature>
<comment type="subunit">
    <text evidence="11">Monomer.</text>
</comment>
<proteinExistence type="inferred from homology"/>
<dbReference type="GO" id="GO:0106430">
    <property type="term" value="F:dihydroorotate dehydrogenase (quinone) activity"/>
    <property type="evidence" value="ECO:0007669"/>
    <property type="project" value="UniProtKB-EC"/>
</dbReference>
<feature type="binding site" evidence="11">
    <location>
        <position position="215"/>
    </location>
    <ligand>
        <name>FMN</name>
        <dbReference type="ChEBI" id="CHEBI:58210"/>
    </ligand>
</feature>
<feature type="binding site" evidence="11">
    <location>
        <begin position="316"/>
        <end position="317"/>
    </location>
    <ligand>
        <name>FMN</name>
        <dbReference type="ChEBI" id="CHEBI:58210"/>
    </ligand>
</feature>
<keyword evidence="9 11" id="KW-0472">Membrane</keyword>
<feature type="binding site" evidence="11">
    <location>
        <begin position="110"/>
        <end position="114"/>
    </location>
    <ligand>
        <name>substrate</name>
    </ligand>
</feature>
<feature type="binding site" evidence="11">
    <location>
        <position position="85"/>
    </location>
    <ligand>
        <name>FMN</name>
        <dbReference type="ChEBI" id="CHEBI:58210"/>
    </ligand>
</feature>
<comment type="pathway">
    <text evidence="3 11">Pyrimidine metabolism; UMP biosynthesis via de novo pathway; orotate from (S)-dihydroorotate (quinone route): step 1/1.</text>
</comment>
<dbReference type="CDD" id="cd04738">
    <property type="entry name" value="DHOD_2_like"/>
    <property type="match status" value="1"/>
</dbReference>
<dbReference type="GO" id="GO:0044205">
    <property type="term" value="P:'de novo' UMP biosynthetic process"/>
    <property type="evidence" value="ECO:0007669"/>
    <property type="project" value="UniProtKB-UniRule"/>
</dbReference>
<comment type="catalytic activity">
    <reaction evidence="10 11">
        <text>(S)-dihydroorotate + a quinone = orotate + a quinol</text>
        <dbReference type="Rhea" id="RHEA:30187"/>
        <dbReference type="ChEBI" id="CHEBI:24646"/>
        <dbReference type="ChEBI" id="CHEBI:30839"/>
        <dbReference type="ChEBI" id="CHEBI:30864"/>
        <dbReference type="ChEBI" id="CHEBI:132124"/>
        <dbReference type="EC" id="1.3.5.2"/>
    </reaction>
</comment>
<evidence type="ECO:0000256" key="1">
    <source>
        <dbReference type="ARBA" id="ARBA00003125"/>
    </source>
</evidence>
<comment type="caution">
    <text evidence="13">The sequence shown here is derived from an EMBL/GenBank/DDBJ whole genome shotgun (WGS) entry which is preliminary data.</text>
</comment>
<evidence type="ECO:0000256" key="5">
    <source>
        <dbReference type="ARBA" id="ARBA00022630"/>
    </source>
</evidence>
<keyword evidence="11" id="KW-1003">Cell membrane</keyword>
<evidence type="ECO:0000256" key="2">
    <source>
        <dbReference type="ARBA" id="ARBA00004370"/>
    </source>
</evidence>